<dbReference type="PROSITE" id="PS50921">
    <property type="entry name" value="ANTAR"/>
    <property type="match status" value="1"/>
</dbReference>
<dbReference type="EMBL" id="JABCJJ010000025">
    <property type="protein sequence ID" value="NMR21161.1"/>
    <property type="molecule type" value="Genomic_DNA"/>
</dbReference>
<comment type="caution">
    <text evidence="2">The sequence shown here is derived from an EMBL/GenBank/DDBJ whole genome shotgun (WGS) entry which is preliminary data.</text>
</comment>
<gene>
    <name evidence="2" type="ORF">HIR71_13210</name>
</gene>
<protein>
    <submittedName>
        <fullName evidence="2">ANTAR domain-containing protein</fullName>
    </submittedName>
</protein>
<dbReference type="Proteomes" id="UP000562124">
    <property type="component" value="Unassembled WGS sequence"/>
</dbReference>
<organism evidence="2 3">
    <name type="scientific">Cellulomonas fimi</name>
    <dbReference type="NCBI Taxonomy" id="1708"/>
    <lineage>
        <taxon>Bacteria</taxon>
        <taxon>Bacillati</taxon>
        <taxon>Actinomycetota</taxon>
        <taxon>Actinomycetes</taxon>
        <taxon>Micrococcales</taxon>
        <taxon>Cellulomonadaceae</taxon>
        <taxon>Cellulomonas</taxon>
    </lineage>
</organism>
<dbReference type="SUPFAM" id="SSF52172">
    <property type="entry name" value="CheY-like"/>
    <property type="match status" value="1"/>
</dbReference>
<evidence type="ECO:0000313" key="3">
    <source>
        <dbReference type="Proteomes" id="UP000562124"/>
    </source>
</evidence>
<dbReference type="Pfam" id="PF03861">
    <property type="entry name" value="ANTAR"/>
    <property type="match status" value="1"/>
</dbReference>
<keyword evidence="3" id="KW-1185">Reference proteome</keyword>
<proteinExistence type="predicted"/>
<dbReference type="GO" id="GO:0003723">
    <property type="term" value="F:RNA binding"/>
    <property type="evidence" value="ECO:0007669"/>
    <property type="project" value="InterPro"/>
</dbReference>
<dbReference type="InterPro" id="IPR011006">
    <property type="entry name" value="CheY-like_superfamily"/>
</dbReference>
<dbReference type="AlphaFoldDB" id="A0A7Y0LZN5"/>
<dbReference type="Gene3D" id="1.10.10.10">
    <property type="entry name" value="Winged helix-like DNA-binding domain superfamily/Winged helix DNA-binding domain"/>
    <property type="match status" value="1"/>
</dbReference>
<accession>A0A7Y0LZN5</accession>
<reference evidence="2 3" key="1">
    <citation type="submission" date="2020-04" db="EMBL/GenBank/DDBJ databases">
        <title>Sequencing and Assembly of C. fimi.</title>
        <authorList>
            <person name="Ramsey A.R."/>
        </authorList>
    </citation>
    <scope>NUCLEOTIDE SEQUENCE [LARGE SCALE GENOMIC DNA]</scope>
    <source>
        <strain evidence="2 3">SB</strain>
    </source>
</reference>
<feature type="domain" description="ANTAR" evidence="1">
    <location>
        <begin position="80"/>
        <end position="141"/>
    </location>
</feature>
<sequence>MRVLAGREVWSDPRWPEWSATTTEVGFRPAAAVPASAGPDARIALNLYHDEPGLWDDDGLARAGDFAHEIGRVVALCLRIAEQMVLNEDLSAAMLSRSVIDQAIGIVMAQNRCTAEEAFRILRSASSHRNVKLREIAAAIVHSVTGAEPAAGGFRSRASR</sequence>
<evidence type="ECO:0000313" key="2">
    <source>
        <dbReference type="EMBL" id="NMR21161.1"/>
    </source>
</evidence>
<dbReference type="InterPro" id="IPR005561">
    <property type="entry name" value="ANTAR"/>
</dbReference>
<dbReference type="InterPro" id="IPR036388">
    <property type="entry name" value="WH-like_DNA-bd_sf"/>
</dbReference>
<name>A0A7Y0LZN5_CELFI</name>
<evidence type="ECO:0000259" key="1">
    <source>
        <dbReference type="PROSITE" id="PS50921"/>
    </source>
</evidence>
<dbReference type="SMART" id="SM01012">
    <property type="entry name" value="ANTAR"/>
    <property type="match status" value="1"/>
</dbReference>